<dbReference type="PANTHER" id="PTHR43591">
    <property type="entry name" value="METHYLTRANSFERASE"/>
    <property type="match status" value="1"/>
</dbReference>
<dbReference type="OrthoDB" id="2013972at2759"/>
<dbReference type="InterPro" id="IPR029063">
    <property type="entry name" value="SAM-dependent_MTases_sf"/>
</dbReference>
<dbReference type="AlphaFoldDB" id="A0A4U0UAJ9"/>
<dbReference type="SUPFAM" id="SSF53335">
    <property type="entry name" value="S-adenosyl-L-methionine-dependent methyltransferases"/>
    <property type="match status" value="1"/>
</dbReference>
<accession>A0A4U0UAJ9</accession>
<evidence type="ECO:0000313" key="4">
    <source>
        <dbReference type="Proteomes" id="UP000308549"/>
    </source>
</evidence>
<organism evidence="3 4">
    <name type="scientific">Salinomyces thailandicus</name>
    <dbReference type="NCBI Taxonomy" id="706561"/>
    <lineage>
        <taxon>Eukaryota</taxon>
        <taxon>Fungi</taxon>
        <taxon>Dikarya</taxon>
        <taxon>Ascomycota</taxon>
        <taxon>Pezizomycotina</taxon>
        <taxon>Dothideomycetes</taxon>
        <taxon>Dothideomycetidae</taxon>
        <taxon>Mycosphaerellales</taxon>
        <taxon>Teratosphaeriaceae</taxon>
        <taxon>Salinomyces</taxon>
    </lineage>
</organism>
<dbReference type="Proteomes" id="UP000308549">
    <property type="component" value="Unassembled WGS sequence"/>
</dbReference>
<evidence type="ECO:0000259" key="2">
    <source>
        <dbReference type="Pfam" id="PF13649"/>
    </source>
</evidence>
<keyword evidence="4" id="KW-1185">Reference proteome</keyword>
<dbReference type="Gene3D" id="3.40.50.150">
    <property type="entry name" value="Vaccinia Virus protein VP39"/>
    <property type="match status" value="1"/>
</dbReference>
<feature type="region of interest" description="Disordered" evidence="1">
    <location>
        <begin position="31"/>
        <end position="76"/>
    </location>
</feature>
<dbReference type="EMBL" id="NAJL01000006">
    <property type="protein sequence ID" value="TKA32177.1"/>
    <property type="molecule type" value="Genomic_DNA"/>
</dbReference>
<reference evidence="3 4" key="1">
    <citation type="submission" date="2017-03" db="EMBL/GenBank/DDBJ databases">
        <title>Genomes of endolithic fungi from Antarctica.</title>
        <authorList>
            <person name="Coleine C."/>
            <person name="Masonjones S."/>
            <person name="Stajich J.E."/>
        </authorList>
    </citation>
    <scope>NUCLEOTIDE SEQUENCE [LARGE SCALE GENOMIC DNA]</scope>
    <source>
        <strain evidence="3 4">CCFEE 6315</strain>
    </source>
</reference>
<dbReference type="PANTHER" id="PTHR43591:SF50">
    <property type="entry name" value="METHYLTRANSFERASE DOMAIN-CONTAINING PROTEIN-RELATED"/>
    <property type="match status" value="1"/>
</dbReference>
<comment type="caution">
    <text evidence="3">The sequence shown here is derived from an EMBL/GenBank/DDBJ whole genome shotgun (WGS) entry which is preliminary data.</text>
</comment>
<dbReference type="InterPro" id="IPR041698">
    <property type="entry name" value="Methyltransf_25"/>
</dbReference>
<name>A0A4U0UAJ9_9PEZI</name>
<evidence type="ECO:0000313" key="3">
    <source>
        <dbReference type="EMBL" id="TKA32177.1"/>
    </source>
</evidence>
<gene>
    <name evidence="3" type="ORF">B0A50_01425</name>
</gene>
<protein>
    <recommendedName>
        <fullName evidence="2">Methyltransferase domain-containing protein</fullName>
    </recommendedName>
</protein>
<proteinExistence type="predicted"/>
<sequence>MDGLVYAYYVPKSSEQQRFIQERRSELAEQRKQVKEAKLSRDSTEYIERSVSDQKTKPGGADEGHQHQRDDTATSSYGVMEAARTRTSSSSGASSTHSLHAYQALLSNPYELRHGRRYLREVPYPLPCDLPEIQRQNLRTLLFCKVFGRAVCSPKVAKEAPRKVLEVGCGSGYWSASCHEYFCSLGHKKASFTGLDLAPLAPDWSKQGGLDWKFVQHDIRRIPLPFDDGEFDLVMLKDLSLVLTLGGPFQTFLDEVLRILGEGGTLEIWDSDHMLRSLLPHPPPPPSKRPLDQDIADQTATFLIAPGTPFAPAQSKYLQQANTWMQEALDRRQLPPSPCARIAQVLYQEPELLENVGVRRVAVPLGELRWERESGTEPLLSPKRKGKAGELTTEQYELRQTALMTVLQKIESLEPLLKDVSGKNSEEWSHWWASMMSALLDPSRGAITGECLEMGAWWATKLGGGIEAVATARCQD</sequence>
<feature type="compositionally biased region" description="Basic and acidic residues" evidence="1">
    <location>
        <begin position="31"/>
        <end position="72"/>
    </location>
</feature>
<feature type="domain" description="Methyltransferase" evidence="2">
    <location>
        <begin position="164"/>
        <end position="264"/>
    </location>
</feature>
<evidence type="ECO:0000256" key="1">
    <source>
        <dbReference type="SAM" id="MobiDB-lite"/>
    </source>
</evidence>
<dbReference type="Pfam" id="PF13649">
    <property type="entry name" value="Methyltransf_25"/>
    <property type="match status" value="1"/>
</dbReference>
<dbReference type="CDD" id="cd02440">
    <property type="entry name" value="AdoMet_MTases"/>
    <property type="match status" value="1"/>
</dbReference>